<dbReference type="InterPro" id="IPR000182">
    <property type="entry name" value="GNAT_dom"/>
</dbReference>
<evidence type="ECO:0000313" key="5">
    <source>
        <dbReference type="Proteomes" id="UP000218399"/>
    </source>
</evidence>
<organism evidence="4 5">
    <name type="scientific">Bifidobacterium criceti</name>
    <dbReference type="NCBI Taxonomy" id="1960969"/>
    <lineage>
        <taxon>Bacteria</taxon>
        <taxon>Bacillati</taxon>
        <taxon>Actinomycetota</taxon>
        <taxon>Actinomycetes</taxon>
        <taxon>Bifidobacteriales</taxon>
        <taxon>Bifidobacteriaceae</taxon>
        <taxon>Bifidobacterium</taxon>
    </lineage>
</organism>
<evidence type="ECO:0000313" key="4">
    <source>
        <dbReference type="EMBL" id="PAU67783.1"/>
    </source>
</evidence>
<dbReference type="RefSeq" id="WP_407640999.1">
    <property type="nucleotide sequence ID" value="NZ_MVOH01000009.1"/>
</dbReference>
<evidence type="ECO:0000259" key="3">
    <source>
        <dbReference type="PROSITE" id="PS51186"/>
    </source>
</evidence>
<dbReference type="AlphaFoldDB" id="A0A2A2EFG0"/>
<evidence type="ECO:0000256" key="2">
    <source>
        <dbReference type="ARBA" id="ARBA00023315"/>
    </source>
</evidence>
<dbReference type="Proteomes" id="UP000218399">
    <property type="component" value="Unassembled WGS sequence"/>
</dbReference>
<sequence length="223" mass="25063">MVPMFVRHATMDDLDALHSIESACFPPQEAADIERLANRIETYPQHFWLLVNPDADGADACFPARLADGMLVSFVNGMTTDHPDLIDDMYDDATMHDEHGTWQMILGVDTAPVYQHRGCAAYLMRRVILDTAITRRSGIVLACKEKLIDFYQGFGFVNEGPSASTHGNVAWYQMRLRLGRTANDGADDEAYHITESNIRKAMEETTTYMDHGRTITSQFPSLI</sequence>
<evidence type="ECO:0000256" key="1">
    <source>
        <dbReference type="ARBA" id="ARBA00022679"/>
    </source>
</evidence>
<reference evidence="4 5" key="1">
    <citation type="journal article" date="2017" name="ISME J.">
        <title>Unveiling bifidobacterial biogeography across the mammalian branch of the tree of life.</title>
        <authorList>
            <person name="Milani C."/>
            <person name="Mangifesta M."/>
            <person name="Mancabelli L."/>
            <person name="Lugli G.A."/>
            <person name="James K."/>
            <person name="Duranti S."/>
            <person name="Turroni F."/>
            <person name="Ferrario C."/>
            <person name="Ossiprandi M.C."/>
            <person name="van Sinderen D."/>
            <person name="Ventura M."/>
        </authorList>
    </citation>
    <scope>NUCLEOTIDE SEQUENCE [LARGE SCALE GENOMIC DNA]</scope>
    <source>
        <strain evidence="5">Ham19E</strain>
    </source>
</reference>
<dbReference type="EMBL" id="MVOH01000009">
    <property type="protein sequence ID" value="PAU67783.1"/>
    <property type="molecule type" value="Genomic_DNA"/>
</dbReference>
<gene>
    <name evidence="4" type="ORF">B1526_0938</name>
</gene>
<keyword evidence="1 4" id="KW-0808">Transferase</keyword>
<dbReference type="PANTHER" id="PTHR10908">
    <property type="entry name" value="SEROTONIN N-ACETYLTRANSFERASE"/>
    <property type="match status" value="1"/>
</dbReference>
<dbReference type="GO" id="GO:0008080">
    <property type="term" value="F:N-acetyltransferase activity"/>
    <property type="evidence" value="ECO:0007669"/>
    <property type="project" value="UniProtKB-ARBA"/>
</dbReference>
<dbReference type="PROSITE" id="PS51186">
    <property type="entry name" value="GNAT"/>
    <property type="match status" value="1"/>
</dbReference>
<dbReference type="SUPFAM" id="SSF55729">
    <property type="entry name" value="Acyl-CoA N-acyltransferases (Nat)"/>
    <property type="match status" value="1"/>
</dbReference>
<comment type="caution">
    <text evidence="4">The sequence shown here is derived from an EMBL/GenBank/DDBJ whole genome shotgun (WGS) entry which is preliminary data.</text>
</comment>
<name>A0A2A2EFG0_9BIFI</name>
<keyword evidence="2" id="KW-0012">Acyltransferase</keyword>
<dbReference type="Gene3D" id="3.40.630.30">
    <property type="match status" value="1"/>
</dbReference>
<dbReference type="InterPro" id="IPR051635">
    <property type="entry name" value="SNAT-like"/>
</dbReference>
<protein>
    <submittedName>
        <fullName evidence="4">GCN5 family acetyltransferase</fullName>
    </submittedName>
</protein>
<dbReference type="PANTHER" id="PTHR10908:SF0">
    <property type="entry name" value="SEROTONIN N-ACETYLTRANSFERASE"/>
    <property type="match status" value="1"/>
</dbReference>
<accession>A0A2A2EFG0</accession>
<dbReference type="InterPro" id="IPR016181">
    <property type="entry name" value="Acyl_CoA_acyltransferase"/>
</dbReference>
<feature type="domain" description="N-acetyltransferase" evidence="3">
    <location>
        <begin position="4"/>
        <end position="179"/>
    </location>
</feature>
<keyword evidence="5" id="KW-1185">Reference proteome</keyword>
<proteinExistence type="predicted"/>